<comment type="function">
    <text evidence="7">Involved in protein precursor import into chloroplasts. Imported into the intermembrane space via the Toc translocon. May be involved in the import pathway used by proteins without a cleavable N-terminal pre-sequence.</text>
</comment>
<evidence type="ECO:0000256" key="4">
    <source>
        <dbReference type="ARBA" id="ARBA00022927"/>
    </source>
</evidence>
<evidence type="ECO:0000256" key="2">
    <source>
        <dbReference type="ARBA" id="ARBA00022528"/>
    </source>
</evidence>
<evidence type="ECO:0000256" key="7">
    <source>
        <dbReference type="ARBA" id="ARBA00053802"/>
    </source>
</evidence>
<keyword evidence="6" id="KW-0472">Membrane</keyword>
<evidence type="ECO:0000256" key="5">
    <source>
        <dbReference type="ARBA" id="ARBA00022946"/>
    </source>
</evidence>
<evidence type="ECO:0000313" key="13">
    <source>
        <dbReference type="EMBL" id="KAG2238844.1"/>
    </source>
</evidence>
<evidence type="ECO:0000256" key="11">
    <source>
        <dbReference type="ARBA" id="ARBA00082221"/>
    </source>
</evidence>
<evidence type="ECO:0000256" key="1">
    <source>
        <dbReference type="ARBA" id="ARBA00022448"/>
    </source>
</evidence>
<evidence type="ECO:0000256" key="6">
    <source>
        <dbReference type="ARBA" id="ARBA00023136"/>
    </source>
</evidence>
<dbReference type="GO" id="GO:0031972">
    <property type="term" value="C:chloroplast intermembrane space"/>
    <property type="evidence" value="ECO:0007669"/>
    <property type="project" value="UniProtKB-SubCell"/>
</dbReference>
<evidence type="ECO:0000256" key="9">
    <source>
        <dbReference type="ARBA" id="ARBA00061192"/>
    </source>
</evidence>
<comment type="similarity">
    <text evidence="9">Belongs to the Tic22 family.</text>
</comment>
<evidence type="ECO:0000256" key="10">
    <source>
        <dbReference type="ARBA" id="ARBA00072390"/>
    </source>
</evidence>
<gene>
    <name evidence="13" type="ORF">Bca52824_091914</name>
</gene>
<keyword evidence="1" id="KW-0813">Transport</keyword>
<dbReference type="EMBL" id="JAAMPC010001607">
    <property type="protein sequence ID" value="KAG2238844.1"/>
    <property type="molecule type" value="Genomic_DNA"/>
</dbReference>
<keyword evidence="5" id="KW-0809">Transit peptide</keyword>
<protein>
    <recommendedName>
        <fullName evidence="10">Protein TIC 22, chloroplastic</fullName>
    </recommendedName>
    <alternativeName>
        <fullName evidence="11">Translocon at the inner envelope membrane of chloroplasts 22</fullName>
    </alternativeName>
</protein>
<evidence type="ECO:0000313" key="14">
    <source>
        <dbReference type="Proteomes" id="UP000886595"/>
    </source>
</evidence>
<keyword evidence="4" id="KW-0653">Protein transport</keyword>
<organism evidence="13 14">
    <name type="scientific">Brassica carinata</name>
    <name type="common">Ethiopian mustard</name>
    <name type="synonym">Abyssinian cabbage</name>
    <dbReference type="NCBI Taxonomy" id="52824"/>
    <lineage>
        <taxon>Eukaryota</taxon>
        <taxon>Viridiplantae</taxon>
        <taxon>Streptophyta</taxon>
        <taxon>Embryophyta</taxon>
        <taxon>Tracheophyta</taxon>
        <taxon>Spermatophyta</taxon>
        <taxon>Magnoliopsida</taxon>
        <taxon>eudicotyledons</taxon>
        <taxon>Gunneridae</taxon>
        <taxon>Pentapetalae</taxon>
        <taxon>rosids</taxon>
        <taxon>malvids</taxon>
        <taxon>Brassicales</taxon>
        <taxon>Brassicaceae</taxon>
        <taxon>Brassiceae</taxon>
        <taxon>Brassica</taxon>
    </lineage>
</organism>
<dbReference type="FunFam" id="3.40.1350.100:FF:000001">
    <property type="entry name" value="Protein TIC 22, chloroplastic"/>
    <property type="match status" value="1"/>
</dbReference>
<comment type="caution">
    <text evidence="13">The sequence shown here is derived from an EMBL/GenBank/DDBJ whole genome shotgun (WGS) entry which is preliminary data.</text>
</comment>
<dbReference type="AlphaFoldDB" id="A0A8X7TEL9"/>
<dbReference type="NCBIfam" id="TIGR00995">
    <property type="entry name" value="3a0901s06TIC22"/>
    <property type="match status" value="1"/>
</dbReference>
<dbReference type="GO" id="GO:0015031">
    <property type="term" value="P:protein transport"/>
    <property type="evidence" value="ECO:0007669"/>
    <property type="project" value="UniProtKB-KW"/>
</dbReference>
<dbReference type="Proteomes" id="UP000886595">
    <property type="component" value="Unassembled WGS sequence"/>
</dbReference>
<evidence type="ECO:0000256" key="8">
    <source>
        <dbReference type="ARBA" id="ARBA00060366"/>
    </source>
</evidence>
<name>A0A8X7TEL9_BRACI</name>
<proteinExistence type="inferred from homology"/>
<evidence type="ECO:0000256" key="12">
    <source>
        <dbReference type="SAM" id="MobiDB-lite"/>
    </source>
</evidence>
<dbReference type="Pfam" id="PF04278">
    <property type="entry name" value="Tic22"/>
    <property type="match status" value="1"/>
</dbReference>
<feature type="region of interest" description="Disordered" evidence="12">
    <location>
        <begin position="43"/>
        <end position="69"/>
    </location>
</feature>
<evidence type="ECO:0000256" key="3">
    <source>
        <dbReference type="ARBA" id="ARBA00022640"/>
    </source>
</evidence>
<sequence length="331" mass="37380">MEPSQKPNPLLSFSSFLHTHCNRFASDLSARFEDTKRFAESITTTRRFSPPPPFASVSQSSKPSSTTATLNPSHVAKALAGTSVFTVSNTNNEFVLISDPTGDKSIGLLCFRQEDAEAFLAQARLRRRELKANAKVVPINLDQVYLLKVEGISFRFLPDPIQIKNALELKSSSSKNGFDGVPVFQSELLVVRKKNKRYCPVYFSKEDIEKELSKYTRASRADQQIMVGSLEDVLRKMERSEKNSGWEDVIFIPPGRSYAQHMQESQEPHSTLARWLGEEDGRELRRLHEMGRTTLLDSFPNSSFLSAPPSWLSQSPRHASKVFHILQKETT</sequence>
<comment type="subcellular location">
    <subcellularLocation>
        <location evidence="8">Plastid</location>
        <location evidence="8">Chloroplast intermembrane space</location>
        <topology evidence="8">Peripheral membrane protein</topology>
    </subcellularLocation>
</comment>
<dbReference type="PANTHER" id="PTHR33926:SF4">
    <property type="entry name" value="PROTEIN TIC 22, CHLOROPLASTIC"/>
    <property type="match status" value="1"/>
</dbReference>
<accession>A0A8X7TEL9</accession>
<dbReference type="OrthoDB" id="196308at2759"/>
<reference evidence="13 14" key="1">
    <citation type="submission" date="2020-02" db="EMBL/GenBank/DDBJ databases">
        <authorList>
            <person name="Ma Q."/>
            <person name="Huang Y."/>
            <person name="Song X."/>
            <person name="Pei D."/>
        </authorList>
    </citation>
    <scope>NUCLEOTIDE SEQUENCE [LARGE SCALE GENOMIC DNA]</scope>
    <source>
        <strain evidence="13">Sxm20200214</strain>
        <tissue evidence="13">Leaf</tissue>
    </source>
</reference>
<dbReference type="InterPro" id="IPR007378">
    <property type="entry name" value="Tic22-like"/>
</dbReference>
<keyword evidence="2" id="KW-0150">Chloroplast</keyword>
<dbReference type="PANTHER" id="PTHR33926">
    <property type="entry name" value="PROTEIN TIC 22, CHLOROPLASTIC"/>
    <property type="match status" value="1"/>
</dbReference>
<dbReference type="Gene3D" id="3.40.1350.100">
    <property type="match status" value="2"/>
</dbReference>
<dbReference type="InterPro" id="IPR005692">
    <property type="entry name" value="Tic22"/>
</dbReference>
<keyword evidence="3" id="KW-0934">Plastid</keyword>
<keyword evidence="14" id="KW-1185">Reference proteome</keyword>
<feature type="compositionally biased region" description="Low complexity" evidence="12">
    <location>
        <begin position="55"/>
        <end position="65"/>
    </location>
</feature>